<dbReference type="AlphaFoldDB" id="A0A4R1ESS9"/>
<dbReference type="PRINTS" id="PR00922">
    <property type="entry name" value="DADACBPTASE3"/>
</dbReference>
<evidence type="ECO:0000313" key="3">
    <source>
        <dbReference type="EMBL" id="TCJ82972.1"/>
    </source>
</evidence>
<dbReference type="Pfam" id="PF02113">
    <property type="entry name" value="Peptidase_S13"/>
    <property type="match status" value="1"/>
</dbReference>
<keyword evidence="3" id="KW-0645">Protease</keyword>
<accession>A0A4R1ESS9</accession>
<reference evidence="3 4" key="1">
    <citation type="submission" date="2019-03" db="EMBL/GenBank/DDBJ databases">
        <title>Genomic Encyclopedia of Type Strains, Phase IV (KMG-IV): sequencing the most valuable type-strain genomes for metagenomic binning, comparative biology and taxonomic classification.</title>
        <authorList>
            <person name="Goeker M."/>
        </authorList>
    </citation>
    <scope>NUCLEOTIDE SEQUENCE [LARGE SCALE GENOMIC DNA]</scope>
    <source>
        <strain evidence="3 4">DSM 24830</strain>
    </source>
</reference>
<dbReference type="Gene3D" id="3.40.710.10">
    <property type="entry name" value="DD-peptidase/beta-lactamase superfamily"/>
    <property type="match status" value="2"/>
</dbReference>
<dbReference type="EMBL" id="SMFQ01000005">
    <property type="protein sequence ID" value="TCJ82972.1"/>
    <property type="molecule type" value="Genomic_DNA"/>
</dbReference>
<comment type="similarity">
    <text evidence="1">Belongs to the peptidase S13 family.</text>
</comment>
<dbReference type="PANTHER" id="PTHR30023:SF0">
    <property type="entry name" value="PENICILLIN-SENSITIVE CARBOXYPEPTIDASE A"/>
    <property type="match status" value="1"/>
</dbReference>
<protein>
    <submittedName>
        <fullName evidence="3">D-alanyl-D-alanine carboxypeptidase/D-alanyl-D-alanine-endopeptidase (Penicillin-binding protein 4)</fullName>
    </submittedName>
</protein>
<sequence length="525" mass="58819">MKITGNKERFLSCAKMMIACGVFMSASVGAKESSQLKASSESNDPQPAKTFYINQQQPQELPESVNKLLKKYKIPTKNISVYVRDLNADAPMLELNANKLRTPASTMKLLTTYATLKELGPNYSWRTEVWTKGPISGGVLNGDLVLKGYGDPFLVYENFWKLVKTLRDKGLKQINGDIIIDNSFFQLDDYDPGAFDGKAFRIYNAESSALMFNFQATRFLFTPEVNEQASKQKKSKGKKNKSKTLGKVKITPYPEIPDFNVDNQIKLVKGRCRNSHLRPKFKRDKKGKLVISGNYAAKCKQRFILRAVSKPEEHVFNAFRDFWLDLNGTLKGGMKIGRVSSNDELFHVHSSPTLGEQIRLINKWSNNVMTKQLLLTLGAKKYGSPGTLQKGRQAILDTLNANHIDTTGIQLENGSGLSRSALITARQMGSLLETAFRDPFMPEFMASLSLPGVDGTLVNRFRKDELRGRSHLKTGTLDFVTAISGYMLNRKGKRLVIAIQHNGKRTGAGRGAKIQDAILRWSFEQ</sequence>
<dbReference type="GO" id="GO:0000270">
    <property type="term" value="P:peptidoglycan metabolic process"/>
    <property type="evidence" value="ECO:0007669"/>
    <property type="project" value="TreeGrafter"/>
</dbReference>
<proteinExistence type="inferred from homology"/>
<evidence type="ECO:0000256" key="1">
    <source>
        <dbReference type="ARBA" id="ARBA00006096"/>
    </source>
</evidence>
<evidence type="ECO:0000256" key="2">
    <source>
        <dbReference type="ARBA" id="ARBA00022801"/>
    </source>
</evidence>
<dbReference type="Proteomes" id="UP000294887">
    <property type="component" value="Unassembled WGS sequence"/>
</dbReference>
<dbReference type="SUPFAM" id="SSF56601">
    <property type="entry name" value="beta-lactamase/transpeptidase-like"/>
    <property type="match status" value="1"/>
</dbReference>
<comment type="caution">
    <text evidence="3">The sequence shown here is derived from an EMBL/GenBank/DDBJ whole genome shotgun (WGS) entry which is preliminary data.</text>
</comment>
<keyword evidence="2" id="KW-0378">Hydrolase</keyword>
<dbReference type="RefSeq" id="WP_131907467.1">
    <property type="nucleotide sequence ID" value="NZ_BAAAFU010000007.1"/>
</dbReference>
<keyword evidence="4" id="KW-1185">Reference proteome</keyword>
<organism evidence="3 4">
    <name type="scientific">Cocleimonas flava</name>
    <dbReference type="NCBI Taxonomy" id="634765"/>
    <lineage>
        <taxon>Bacteria</taxon>
        <taxon>Pseudomonadati</taxon>
        <taxon>Pseudomonadota</taxon>
        <taxon>Gammaproteobacteria</taxon>
        <taxon>Thiotrichales</taxon>
        <taxon>Thiotrichaceae</taxon>
        <taxon>Cocleimonas</taxon>
    </lineage>
</organism>
<dbReference type="NCBIfam" id="TIGR00666">
    <property type="entry name" value="PBP4"/>
    <property type="match status" value="1"/>
</dbReference>
<keyword evidence="3" id="KW-0121">Carboxypeptidase</keyword>
<dbReference type="InterPro" id="IPR000667">
    <property type="entry name" value="Peptidase_S13"/>
</dbReference>
<dbReference type="PANTHER" id="PTHR30023">
    <property type="entry name" value="D-ALANYL-D-ALANINE CARBOXYPEPTIDASE"/>
    <property type="match status" value="1"/>
</dbReference>
<dbReference type="InterPro" id="IPR012338">
    <property type="entry name" value="Beta-lactam/transpept-like"/>
</dbReference>
<dbReference type="OrthoDB" id="9802627at2"/>
<dbReference type="GO" id="GO:0006508">
    <property type="term" value="P:proteolysis"/>
    <property type="evidence" value="ECO:0007669"/>
    <property type="project" value="InterPro"/>
</dbReference>
<evidence type="ECO:0000313" key="4">
    <source>
        <dbReference type="Proteomes" id="UP000294887"/>
    </source>
</evidence>
<dbReference type="GO" id="GO:0004185">
    <property type="term" value="F:serine-type carboxypeptidase activity"/>
    <property type="evidence" value="ECO:0007669"/>
    <property type="project" value="InterPro"/>
</dbReference>
<dbReference type="Gene3D" id="3.50.80.20">
    <property type="entry name" value="D-Ala-D-Ala carboxypeptidase C, peptidase S13"/>
    <property type="match status" value="1"/>
</dbReference>
<gene>
    <name evidence="3" type="ORF">EV695_3710</name>
</gene>
<name>A0A4R1ESS9_9GAMM</name>